<dbReference type="InterPro" id="IPR029044">
    <property type="entry name" value="Nucleotide-diphossugar_trans"/>
</dbReference>
<evidence type="ECO:0000313" key="4">
    <source>
        <dbReference type="EMBL" id="XAO46409.1"/>
    </source>
</evidence>
<dbReference type="PANTHER" id="PTHR19136:SF81">
    <property type="entry name" value="MOLYBDENUM COFACTOR GUANYLYLTRANSFERASE"/>
    <property type="match status" value="1"/>
</dbReference>
<keyword evidence="1 4" id="KW-0808">Transferase</keyword>
<dbReference type="Proteomes" id="UP001486888">
    <property type="component" value="Chromosome"/>
</dbReference>
<dbReference type="KEGG" id="gey:QMQ05_02350"/>
<organism evidence="4 5">
    <name type="scientific">Glutamicibacter ectropisis</name>
    <dbReference type="NCBI Taxonomy" id="3046593"/>
    <lineage>
        <taxon>Bacteria</taxon>
        <taxon>Bacillati</taxon>
        <taxon>Actinomycetota</taxon>
        <taxon>Actinomycetes</taxon>
        <taxon>Micrococcales</taxon>
        <taxon>Micrococcaceae</taxon>
        <taxon>Glutamicibacter</taxon>
    </lineage>
</organism>
<evidence type="ECO:0000313" key="5">
    <source>
        <dbReference type="Proteomes" id="UP001486888"/>
    </source>
</evidence>
<accession>A0AAU6WFZ5</accession>
<evidence type="ECO:0000259" key="3">
    <source>
        <dbReference type="Pfam" id="PF12804"/>
    </source>
</evidence>
<dbReference type="Gene3D" id="3.90.550.10">
    <property type="entry name" value="Spore Coat Polysaccharide Biosynthesis Protein SpsA, Chain A"/>
    <property type="match status" value="1"/>
</dbReference>
<feature type="domain" description="MobA-like NTP transferase" evidence="3">
    <location>
        <begin position="7"/>
        <end position="146"/>
    </location>
</feature>
<sequence>MTITFDALILAGGRGTRLGGANKPELLLHGQRLVDRVIDAARRAGAQRVVVIGDSPAGTKADALVREDPPFAGPLAGIAAGIAAVDHPWCLILACDLQHPDAVIGTLLENLDRRAADGMVLRDAQGYLQWLAGIYRTTAVADACTELGDRLVNAPVRASLGTLDLAELPVDDETTNDIDTPQALERARNNETQQ</sequence>
<dbReference type="GO" id="GO:0016779">
    <property type="term" value="F:nucleotidyltransferase activity"/>
    <property type="evidence" value="ECO:0007669"/>
    <property type="project" value="UniProtKB-ARBA"/>
</dbReference>
<protein>
    <submittedName>
        <fullName evidence="4">NTP transferase domain-containing protein</fullName>
    </submittedName>
</protein>
<dbReference type="PANTHER" id="PTHR19136">
    <property type="entry name" value="MOLYBDENUM COFACTOR GUANYLYLTRANSFERASE"/>
    <property type="match status" value="1"/>
</dbReference>
<proteinExistence type="predicted"/>
<dbReference type="Pfam" id="PF12804">
    <property type="entry name" value="NTP_transf_3"/>
    <property type="match status" value="1"/>
</dbReference>
<evidence type="ECO:0000256" key="2">
    <source>
        <dbReference type="SAM" id="MobiDB-lite"/>
    </source>
</evidence>
<reference evidence="4 5" key="1">
    <citation type="submission" date="2023-05" db="EMBL/GenBank/DDBJ databases">
        <title>Glutamicibacter sp. B1, complete genome.</title>
        <authorList>
            <person name="Long Y.H."/>
            <person name="Fang T."/>
            <person name="Li X.Y."/>
        </authorList>
    </citation>
    <scope>NUCLEOTIDE SEQUENCE [LARGE SCALE GENOMIC DNA]</scope>
    <source>
        <strain evidence="4 5">B1</strain>
    </source>
</reference>
<feature type="compositionally biased region" description="Basic and acidic residues" evidence="2">
    <location>
        <begin position="185"/>
        <end position="194"/>
    </location>
</feature>
<dbReference type="AlphaFoldDB" id="A0AAU6WFZ5"/>
<keyword evidence="5" id="KW-1185">Reference proteome</keyword>
<feature type="region of interest" description="Disordered" evidence="2">
    <location>
        <begin position="171"/>
        <end position="194"/>
    </location>
</feature>
<evidence type="ECO:0000256" key="1">
    <source>
        <dbReference type="ARBA" id="ARBA00022679"/>
    </source>
</evidence>
<dbReference type="RefSeq" id="WP_345472699.1">
    <property type="nucleotide sequence ID" value="NZ_CP125942.1"/>
</dbReference>
<name>A0AAU6WFZ5_9MICC</name>
<gene>
    <name evidence="4" type="ORF">QMQ05_02350</name>
</gene>
<dbReference type="SUPFAM" id="SSF53448">
    <property type="entry name" value="Nucleotide-diphospho-sugar transferases"/>
    <property type="match status" value="1"/>
</dbReference>
<dbReference type="EMBL" id="CP125942">
    <property type="protein sequence ID" value="XAO46409.1"/>
    <property type="molecule type" value="Genomic_DNA"/>
</dbReference>
<dbReference type="InterPro" id="IPR025877">
    <property type="entry name" value="MobA-like_NTP_Trfase"/>
</dbReference>